<reference evidence="2 3" key="1">
    <citation type="submission" date="2019-01" db="EMBL/GenBank/DDBJ databases">
        <title>Genome sequencing of strain 2JSPR-7.</title>
        <authorList>
            <person name="Heo J."/>
            <person name="Kim S.-J."/>
            <person name="Kim J.-S."/>
            <person name="Hong S.-B."/>
            <person name="Kwon S.-W."/>
        </authorList>
    </citation>
    <scope>NUCLEOTIDE SEQUENCE [LARGE SCALE GENOMIC DNA]</scope>
    <source>
        <strain evidence="2 3">2JSPR-7</strain>
    </source>
</reference>
<dbReference type="EMBL" id="CP035495">
    <property type="protein sequence ID" value="QAY62589.1"/>
    <property type="molecule type" value="Genomic_DNA"/>
</dbReference>
<evidence type="ECO:0000256" key="1">
    <source>
        <dbReference type="SAM" id="MobiDB-lite"/>
    </source>
</evidence>
<evidence type="ECO:0000313" key="2">
    <source>
        <dbReference type="EMBL" id="QAY62589.1"/>
    </source>
</evidence>
<dbReference type="AlphaFoldDB" id="A0A4P6EMS3"/>
<name>A0A4P6EMS3_9MICO</name>
<dbReference type="KEGG" id="xyl:ET495_04230"/>
<feature type="compositionally biased region" description="Basic residues" evidence="1">
    <location>
        <begin position="98"/>
        <end position="108"/>
    </location>
</feature>
<evidence type="ECO:0000313" key="3">
    <source>
        <dbReference type="Proteomes" id="UP000291758"/>
    </source>
</evidence>
<gene>
    <name evidence="2" type="ORF">ET495_04230</name>
</gene>
<accession>A0A4P6EMS3</accession>
<sequence>MVVPLGSAERRSRTTYRPTMPPRGSTQIVLLTGTTSSFTCTALRMLAALAAPRSTIFGGSPRVPVGRARAAATIRGQVPAGRATRSAPGPAGPGNRHQDHRVHARPAG</sequence>
<feature type="region of interest" description="Disordered" evidence="1">
    <location>
        <begin position="1"/>
        <end position="26"/>
    </location>
</feature>
<dbReference type="Proteomes" id="UP000291758">
    <property type="component" value="Chromosome"/>
</dbReference>
<organism evidence="2 3">
    <name type="scientific">Xylanimonas allomyrinae</name>
    <dbReference type="NCBI Taxonomy" id="2509459"/>
    <lineage>
        <taxon>Bacteria</taxon>
        <taxon>Bacillati</taxon>
        <taxon>Actinomycetota</taxon>
        <taxon>Actinomycetes</taxon>
        <taxon>Micrococcales</taxon>
        <taxon>Promicromonosporaceae</taxon>
        <taxon>Xylanimonas</taxon>
    </lineage>
</organism>
<feature type="region of interest" description="Disordered" evidence="1">
    <location>
        <begin position="75"/>
        <end position="108"/>
    </location>
</feature>
<proteinExistence type="predicted"/>
<keyword evidence="3" id="KW-1185">Reference proteome</keyword>
<protein>
    <submittedName>
        <fullName evidence="2">Uncharacterized protein</fullName>
    </submittedName>
</protein>